<accession>A0AA35PLX4</accession>
<dbReference type="EMBL" id="OX395140">
    <property type="protein sequence ID" value="CAI5793796.1"/>
    <property type="molecule type" value="Genomic_DNA"/>
</dbReference>
<sequence length="69" mass="8162">MLFSSTLSDNLRVQNIFLYKREREKERKEGKKQFKTCQVVQSPNRHISFSKCEQLSNRSSQVHLRSTSS</sequence>
<name>A0AA35PLX4_9SAUR</name>
<protein>
    <submittedName>
        <fullName evidence="1">Uncharacterized protein</fullName>
    </submittedName>
</protein>
<keyword evidence="2" id="KW-1185">Reference proteome</keyword>
<dbReference type="AlphaFoldDB" id="A0AA35PLX4"/>
<evidence type="ECO:0000313" key="2">
    <source>
        <dbReference type="Proteomes" id="UP001178461"/>
    </source>
</evidence>
<gene>
    <name evidence="1" type="ORF">PODLI_1B006638</name>
</gene>
<reference evidence="1" key="1">
    <citation type="submission" date="2022-12" db="EMBL/GenBank/DDBJ databases">
        <authorList>
            <person name="Alioto T."/>
            <person name="Alioto T."/>
            <person name="Gomez Garrido J."/>
        </authorList>
    </citation>
    <scope>NUCLEOTIDE SEQUENCE</scope>
</reference>
<evidence type="ECO:0000313" key="1">
    <source>
        <dbReference type="EMBL" id="CAI5793796.1"/>
    </source>
</evidence>
<organism evidence="1 2">
    <name type="scientific">Podarcis lilfordi</name>
    <name type="common">Lilford's wall lizard</name>
    <dbReference type="NCBI Taxonomy" id="74358"/>
    <lineage>
        <taxon>Eukaryota</taxon>
        <taxon>Metazoa</taxon>
        <taxon>Chordata</taxon>
        <taxon>Craniata</taxon>
        <taxon>Vertebrata</taxon>
        <taxon>Euteleostomi</taxon>
        <taxon>Lepidosauria</taxon>
        <taxon>Squamata</taxon>
        <taxon>Bifurcata</taxon>
        <taxon>Unidentata</taxon>
        <taxon>Episquamata</taxon>
        <taxon>Laterata</taxon>
        <taxon>Lacertibaenia</taxon>
        <taxon>Lacertidae</taxon>
        <taxon>Podarcis</taxon>
    </lineage>
</organism>
<dbReference type="Proteomes" id="UP001178461">
    <property type="component" value="Chromosome Z"/>
</dbReference>
<proteinExistence type="predicted"/>